<gene>
    <name evidence="2" type="ORF">HDK90DRAFT_257039</name>
</gene>
<keyword evidence="3" id="KW-1185">Reference proteome</keyword>
<protein>
    <submittedName>
        <fullName evidence="2">Uncharacterized protein</fullName>
    </submittedName>
</protein>
<comment type="caution">
    <text evidence="2">The sequence shown here is derived from an EMBL/GenBank/DDBJ whole genome shotgun (WGS) entry which is preliminary data.</text>
</comment>
<accession>A0ABR1YR96</accession>
<reference evidence="2 3" key="1">
    <citation type="submission" date="2024-04" db="EMBL/GenBank/DDBJ databases">
        <title>Phyllosticta paracitricarpa is synonymous to the EU quarantine fungus P. citricarpa based on phylogenomic analyses.</title>
        <authorList>
            <consortium name="Lawrence Berkeley National Laboratory"/>
            <person name="Van Ingen-Buijs V.A."/>
            <person name="Van Westerhoven A.C."/>
            <person name="Haridas S."/>
            <person name="Skiadas P."/>
            <person name="Martin F."/>
            <person name="Groenewald J.Z."/>
            <person name="Crous P.W."/>
            <person name="Seidl M.F."/>
        </authorList>
    </citation>
    <scope>NUCLEOTIDE SEQUENCE [LARGE SCALE GENOMIC DNA]</scope>
    <source>
        <strain evidence="2 3">CBS 123374</strain>
    </source>
</reference>
<dbReference type="EMBL" id="JBBWRZ010000005">
    <property type="protein sequence ID" value="KAK8235816.1"/>
    <property type="molecule type" value="Genomic_DNA"/>
</dbReference>
<feature type="compositionally biased region" description="Polar residues" evidence="1">
    <location>
        <begin position="96"/>
        <end position="105"/>
    </location>
</feature>
<dbReference type="Proteomes" id="UP001492380">
    <property type="component" value="Unassembled WGS sequence"/>
</dbReference>
<evidence type="ECO:0000313" key="2">
    <source>
        <dbReference type="EMBL" id="KAK8235816.1"/>
    </source>
</evidence>
<feature type="compositionally biased region" description="Polar residues" evidence="1">
    <location>
        <begin position="73"/>
        <end position="89"/>
    </location>
</feature>
<proteinExistence type="predicted"/>
<evidence type="ECO:0000256" key="1">
    <source>
        <dbReference type="SAM" id="MobiDB-lite"/>
    </source>
</evidence>
<name>A0ABR1YR96_9PEZI</name>
<sequence length="222" mass="24244">GFVVSGSVLHTTTRTQRIEEGAHLAIRSNTSFRHRLIGPSSRQIAKCEQGTTLSPSTTMPTSNKANDKAPSAMLQSQKRSVKAEQSVSLTLPRHQPPSSNLQNPRKAQKPLNMAGSDETTLLVFQHSYQSPGQSDISTMSSSALQSLLASRGPRTVHTTLPLDGDATVTVRQADLLTPSERDTFGHLPNMRNVIATVRIPWRLRVGRRWDVLHVVSERAPGA</sequence>
<organism evidence="2 3">
    <name type="scientific">Phyllosticta capitalensis</name>
    <dbReference type="NCBI Taxonomy" id="121624"/>
    <lineage>
        <taxon>Eukaryota</taxon>
        <taxon>Fungi</taxon>
        <taxon>Dikarya</taxon>
        <taxon>Ascomycota</taxon>
        <taxon>Pezizomycotina</taxon>
        <taxon>Dothideomycetes</taxon>
        <taxon>Dothideomycetes incertae sedis</taxon>
        <taxon>Botryosphaeriales</taxon>
        <taxon>Phyllostictaceae</taxon>
        <taxon>Phyllosticta</taxon>
    </lineage>
</organism>
<evidence type="ECO:0000313" key="3">
    <source>
        <dbReference type="Proteomes" id="UP001492380"/>
    </source>
</evidence>
<feature type="region of interest" description="Disordered" evidence="1">
    <location>
        <begin position="39"/>
        <end position="112"/>
    </location>
</feature>
<feature type="non-terminal residue" evidence="2">
    <location>
        <position position="1"/>
    </location>
</feature>
<feature type="compositionally biased region" description="Low complexity" evidence="1">
    <location>
        <begin position="51"/>
        <end position="62"/>
    </location>
</feature>